<dbReference type="Gene3D" id="3.40.640.10">
    <property type="entry name" value="Type I PLP-dependent aspartate aminotransferase-like (Major domain)"/>
    <property type="match status" value="1"/>
</dbReference>
<dbReference type="OrthoDB" id="9774495at2"/>
<feature type="domain" description="Aromatic amino acid beta-eliminating lyase/threonine aldolase" evidence="4">
    <location>
        <begin position="5"/>
        <end position="302"/>
    </location>
</feature>
<dbReference type="Proteomes" id="UP000317369">
    <property type="component" value="Chromosome"/>
</dbReference>
<dbReference type="PANTHER" id="PTHR48097">
    <property type="entry name" value="L-THREONINE ALDOLASE-RELATED"/>
    <property type="match status" value="1"/>
</dbReference>
<evidence type="ECO:0000256" key="3">
    <source>
        <dbReference type="ARBA" id="ARBA00022898"/>
    </source>
</evidence>
<dbReference type="EC" id="4.1.2.48" evidence="5"/>
<sequence length="357" mass="39537">MTSRQFASDNHAPILPEVISHLTQTNTAHAPAYADDPTTELAKQTILNFLGRAANSTDQVHFVPTGTAANTLCLATLSDPWDAVICHEFSHLYTDECAAPEHLAHIKLLPTSGSDAKINLEHAHTHLQRAHGIHATQSKIISITLPTELGTLYSIPELETIRQLADAHSLLVHLDGARFFNAIAALEIEPPALIKILQPDAISLGGTKAGALATEAAVFLDFGRHNYLNHNPLKPEYLRKQAGHLISKSRYLAAQWLGLLENKAALRAAHHANHMAGLLESQLTNHNITILRPRQANAVFIELWPDEAQALFDQGWLFYDFLEPRQYRLMTSWDTEQSDIDRFITDLKTATKHRLGG</sequence>
<dbReference type="Gene3D" id="3.90.1150.10">
    <property type="entry name" value="Aspartate Aminotransferase, domain 1"/>
    <property type="match status" value="1"/>
</dbReference>
<keyword evidence="6" id="KW-1185">Reference proteome</keyword>
<dbReference type="InterPro" id="IPR001597">
    <property type="entry name" value="ArAA_b-elim_lyase/Thr_aldolase"/>
</dbReference>
<keyword evidence="5" id="KW-0456">Lyase</keyword>
<dbReference type="RefSeq" id="WP_145081073.1">
    <property type="nucleotide sequence ID" value="NZ_CP036425.1"/>
</dbReference>
<dbReference type="AlphaFoldDB" id="A0A517YZ93"/>
<dbReference type="SUPFAM" id="SSF53383">
    <property type="entry name" value="PLP-dependent transferases"/>
    <property type="match status" value="1"/>
</dbReference>
<evidence type="ECO:0000256" key="2">
    <source>
        <dbReference type="ARBA" id="ARBA00006966"/>
    </source>
</evidence>
<dbReference type="GO" id="GO:0016829">
    <property type="term" value="F:lyase activity"/>
    <property type="evidence" value="ECO:0007669"/>
    <property type="project" value="UniProtKB-KW"/>
</dbReference>
<dbReference type="InterPro" id="IPR015422">
    <property type="entry name" value="PyrdxlP-dep_Trfase_small"/>
</dbReference>
<dbReference type="InterPro" id="IPR015424">
    <property type="entry name" value="PyrdxlP-dep_Trfase"/>
</dbReference>
<proteinExistence type="inferred from homology"/>
<reference evidence="5 6" key="1">
    <citation type="submission" date="2019-02" db="EMBL/GenBank/DDBJ databases">
        <title>Deep-cultivation of Planctomycetes and their phenomic and genomic characterization uncovers novel biology.</title>
        <authorList>
            <person name="Wiegand S."/>
            <person name="Jogler M."/>
            <person name="Boedeker C."/>
            <person name="Pinto D."/>
            <person name="Vollmers J."/>
            <person name="Rivas-Marin E."/>
            <person name="Kohn T."/>
            <person name="Peeters S.H."/>
            <person name="Heuer A."/>
            <person name="Rast P."/>
            <person name="Oberbeckmann S."/>
            <person name="Bunk B."/>
            <person name="Jeske O."/>
            <person name="Meyerdierks A."/>
            <person name="Storesund J.E."/>
            <person name="Kallscheuer N."/>
            <person name="Luecker S."/>
            <person name="Lage O.M."/>
            <person name="Pohl T."/>
            <person name="Merkel B.J."/>
            <person name="Hornburger P."/>
            <person name="Mueller R.-W."/>
            <person name="Bruemmer F."/>
            <person name="Labrenz M."/>
            <person name="Spormann A.M."/>
            <person name="Op den Camp H."/>
            <person name="Overmann J."/>
            <person name="Amann R."/>
            <person name="Jetten M.S.M."/>
            <person name="Mascher T."/>
            <person name="Medema M.H."/>
            <person name="Devos D.P."/>
            <person name="Kaster A.-K."/>
            <person name="Ovreas L."/>
            <person name="Rohde M."/>
            <person name="Galperin M.Y."/>
            <person name="Jogler C."/>
        </authorList>
    </citation>
    <scope>NUCLEOTIDE SEQUENCE [LARGE SCALE GENOMIC DNA]</scope>
    <source>
        <strain evidence="5 6">KS4</strain>
    </source>
</reference>
<dbReference type="InterPro" id="IPR015421">
    <property type="entry name" value="PyrdxlP-dep_Trfase_major"/>
</dbReference>
<dbReference type="EMBL" id="CP036425">
    <property type="protein sequence ID" value="QDU35552.1"/>
    <property type="molecule type" value="Genomic_DNA"/>
</dbReference>
<accession>A0A517YZ93</accession>
<dbReference type="PANTHER" id="PTHR48097:SF5">
    <property type="entry name" value="LOW SPECIFICITY L-THREONINE ALDOLASE"/>
    <property type="match status" value="1"/>
</dbReference>
<evidence type="ECO:0000259" key="4">
    <source>
        <dbReference type="Pfam" id="PF01212"/>
    </source>
</evidence>
<evidence type="ECO:0000313" key="6">
    <source>
        <dbReference type="Proteomes" id="UP000317369"/>
    </source>
</evidence>
<keyword evidence="3" id="KW-0663">Pyridoxal phosphate</keyword>
<dbReference type="Pfam" id="PF01212">
    <property type="entry name" value="Beta_elim_lyase"/>
    <property type="match status" value="1"/>
</dbReference>
<comment type="cofactor">
    <cofactor evidence="1">
        <name>pyridoxal 5'-phosphate</name>
        <dbReference type="ChEBI" id="CHEBI:597326"/>
    </cofactor>
</comment>
<protein>
    <submittedName>
        <fullName evidence="5">Low specificity L-threonine aldolase</fullName>
        <ecNumber evidence="5">4.1.2.48</ecNumber>
    </submittedName>
</protein>
<evidence type="ECO:0000256" key="1">
    <source>
        <dbReference type="ARBA" id="ARBA00001933"/>
    </source>
</evidence>
<comment type="similarity">
    <text evidence="2">Belongs to the threonine aldolase family.</text>
</comment>
<evidence type="ECO:0000313" key="5">
    <source>
        <dbReference type="EMBL" id="QDU35552.1"/>
    </source>
</evidence>
<dbReference type="KEGG" id="pcor:KS4_36350"/>
<gene>
    <name evidence="5" type="primary">ltaE</name>
    <name evidence="5" type="ORF">KS4_36350</name>
</gene>
<name>A0A517YZ93_9BACT</name>
<organism evidence="5 6">
    <name type="scientific">Poriferisphaera corsica</name>
    <dbReference type="NCBI Taxonomy" id="2528020"/>
    <lineage>
        <taxon>Bacteria</taxon>
        <taxon>Pseudomonadati</taxon>
        <taxon>Planctomycetota</taxon>
        <taxon>Phycisphaerae</taxon>
        <taxon>Phycisphaerales</taxon>
        <taxon>Phycisphaeraceae</taxon>
        <taxon>Poriferisphaera</taxon>
    </lineage>
</organism>
<dbReference type="GO" id="GO:0006520">
    <property type="term" value="P:amino acid metabolic process"/>
    <property type="evidence" value="ECO:0007669"/>
    <property type="project" value="InterPro"/>
</dbReference>